<accession>A0ABV3URB7</accession>
<dbReference type="RefSeq" id="WP_368521776.1">
    <property type="nucleotide sequence ID" value="NZ_JAYWMA010000001.1"/>
</dbReference>
<organism evidence="3 4">
    <name type="scientific">Corynebacterium xerosis</name>
    <dbReference type="NCBI Taxonomy" id="1725"/>
    <lineage>
        <taxon>Bacteria</taxon>
        <taxon>Bacillati</taxon>
        <taxon>Actinomycetota</taxon>
        <taxon>Actinomycetes</taxon>
        <taxon>Mycobacteriales</taxon>
        <taxon>Corynebacteriaceae</taxon>
        <taxon>Corynebacterium</taxon>
    </lineage>
</organism>
<dbReference type="Proteomes" id="UP001558353">
    <property type="component" value="Unassembled WGS sequence"/>
</dbReference>
<sequence>MGRRTFAAALLATGLLGATVFAGCAGPSDNTAEPGSSQTVLGDAVGPETKASDASGQVFPDVLDAKLTRDGDGFRIAVTISSPYDTPDRYADGWRVMTPDGEVLVEHDLAHDHADEQPFTRDRGPFAIPDGVAKVVVEGRDQANGYGGETVAIVVSE</sequence>
<evidence type="ECO:0000256" key="2">
    <source>
        <dbReference type="SAM" id="SignalP"/>
    </source>
</evidence>
<protein>
    <recommendedName>
        <fullName evidence="5">Lipoprotein</fullName>
    </recommendedName>
</protein>
<gene>
    <name evidence="3" type="ORF">VVR64_00235</name>
</gene>
<feature type="chain" id="PRO_5045257258" description="Lipoprotein" evidence="2">
    <location>
        <begin position="23"/>
        <end position="157"/>
    </location>
</feature>
<reference evidence="3 4" key="1">
    <citation type="journal article" date="2024" name="Fungal Genet. Biol.">
        <title>The porcine skin microbiome exhibits broad fungal antagonism.</title>
        <authorList>
            <person name="De La Cruz K.F."/>
            <person name="Townsend E.C."/>
            <person name="Alex Cheong J.Z."/>
            <person name="Salamzade R."/>
            <person name="Liu A."/>
            <person name="Sandstrom S."/>
            <person name="Davila E."/>
            <person name="Huang L."/>
            <person name="Xu K.H."/>
            <person name="Wu S.Y."/>
            <person name="Meudt J.J."/>
            <person name="Shanmuganayagam D."/>
            <person name="Gibson A.L.F."/>
            <person name="Kalan L.R."/>
        </authorList>
    </citation>
    <scope>NUCLEOTIDE SEQUENCE [LARGE SCALE GENOMIC DNA]</scope>
    <source>
        <strain evidence="3 4">LK2569</strain>
    </source>
</reference>
<comment type="caution">
    <text evidence="3">The sequence shown here is derived from an EMBL/GenBank/DDBJ whole genome shotgun (WGS) entry which is preliminary data.</text>
</comment>
<feature type="region of interest" description="Disordered" evidence="1">
    <location>
        <begin position="29"/>
        <end position="55"/>
    </location>
</feature>
<dbReference type="PROSITE" id="PS51257">
    <property type="entry name" value="PROKAR_LIPOPROTEIN"/>
    <property type="match status" value="1"/>
</dbReference>
<proteinExistence type="predicted"/>
<feature type="signal peptide" evidence="2">
    <location>
        <begin position="1"/>
        <end position="22"/>
    </location>
</feature>
<evidence type="ECO:0008006" key="5">
    <source>
        <dbReference type="Google" id="ProtNLM"/>
    </source>
</evidence>
<dbReference type="EMBL" id="JAYWMA010000001">
    <property type="protein sequence ID" value="MEX3527501.1"/>
    <property type="molecule type" value="Genomic_DNA"/>
</dbReference>
<keyword evidence="4" id="KW-1185">Reference proteome</keyword>
<evidence type="ECO:0000313" key="4">
    <source>
        <dbReference type="Proteomes" id="UP001558353"/>
    </source>
</evidence>
<name>A0ABV3URB7_9CORY</name>
<evidence type="ECO:0000256" key="1">
    <source>
        <dbReference type="SAM" id="MobiDB-lite"/>
    </source>
</evidence>
<evidence type="ECO:0000313" key="3">
    <source>
        <dbReference type="EMBL" id="MEX3527501.1"/>
    </source>
</evidence>
<feature type="compositionally biased region" description="Polar residues" evidence="1">
    <location>
        <begin position="29"/>
        <end position="40"/>
    </location>
</feature>
<keyword evidence="2" id="KW-0732">Signal</keyword>